<dbReference type="InterPro" id="IPR002942">
    <property type="entry name" value="S4_RNA-bd"/>
</dbReference>
<dbReference type="Proteomes" id="UP000537592">
    <property type="component" value="Unassembled WGS sequence"/>
</dbReference>
<evidence type="ECO:0000313" key="5">
    <source>
        <dbReference type="Proteomes" id="UP000537592"/>
    </source>
</evidence>
<evidence type="ECO:0000256" key="2">
    <source>
        <dbReference type="SAM" id="MobiDB-lite"/>
    </source>
</evidence>
<dbReference type="EMBL" id="JACICC010000007">
    <property type="protein sequence ID" value="MBB3810697.1"/>
    <property type="molecule type" value="Genomic_DNA"/>
</dbReference>
<keyword evidence="1" id="KW-0694">RNA-binding</keyword>
<evidence type="ECO:0000259" key="3">
    <source>
        <dbReference type="SMART" id="SM00363"/>
    </source>
</evidence>
<protein>
    <submittedName>
        <fullName evidence="4">Ribosome-associated heat shock protein Hsp15</fullName>
    </submittedName>
</protein>
<proteinExistence type="predicted"/>
<feature type="region of interest" description="Disordered" evidence="2">
    <location>
        <begin position="89"/>
        <end position="128"/>
    </location>
</feature>
<dbReference type="Gene3D" id="3.10.290.10">
    <property type="entry name" value="RNA-binding S4 domain"/>
    <property type="match status" value="1"/>
</dbReference>
<comment type="caution">
    <text evidence="4">The sequence shown here is derived from an EMBL/GenBank/DDBJ whole genome shotgun (WGS) entry which is preliminary data.</text>
</comment>
<dbReference type="SUPFAM" id="SSF55174">
    <property type="entry name" value="Alpha-L RNA-binding motif"/>
    <property type="match status" value="1"/>
</dbReference>
<organism evidence="4 5">
    <name type="scientific">Pseudochelatococcus contaminans</name>
    <dbReference type="NCBI Taxonomy" id="1538103"/>
    <lineage>
        <taxon>Bacteria</taxon>
        <taxon>Pseudomonadati</taxon>
        <taxon>Pseudomonadota</taxon>
        <taxon>Alphaproteobacteria</taxon>
        <taxon>Hyphomicrobiales</taxon>
        <taxon>Chelatococcaceae</taxon>
        <taxon>Pseudochelatococcus</taxon>
    </lineage>
</organism>
<dbReference type="PROSITE" id="PS50889">
    <property type="entry name" value="S4"/>
    <property type="match status" value="1"/>
</dbReference>
<evidence type="ECO:0000313" key="4">
    <source>
        <dbReference type="EMBL" id="MBB3810697.1"/>
    </source>
</evidence>
<dbReference type="CDD" id="cd00165">
    <property type="entry name" value="S4"/>
    <property type="match status" value="1"/>
</dbReference>
<evidence type="ECO:0000256" key="1">
    <source>
        <dbReference type="PROSITE-ProRule" id="PRU00182"/>
    </source>
</evidence>
<keyword evidence="5" id="KW-1185">Reference proteome</keyword>
<dbReference type="AlphaFoldDB" id="A0A7W6EIE7"/>
<dbReference type="GO" id="GO:0003723">
    <property type="term" value="F:RNA binding"/>
    <property type="evidence" value="ECO:0007669"/>
    <property type="project" value="UniProtKB-KW"/>
</dbReference>
<keyword evidence="4" id="KW-0346">Stress response</keyword>
<dbReference type="SMART" id="SM00363">
    <property type="entry name" value="S4"/>
    <property type="match status" value="1"/>
</dbReference>
<name>A0A7W6EIE7_9HYPH</name>
<dbReference type="RefSeq" id="WP_343052491.1">
    <property type="nucleotide sequence ID" value="NZ_JACICC010000007.1"/>
</dbReference>
<dbReference type="Pfam" id="PF01479">
    <property type="entry name" value="S4"/>
    <property type="match status" value="1"/>
</dbReference>
<sequence length="128" mass="14041">MADDAPLLRQRLDKWLWHARMARTRTLAAKLVSSGHVRIDSRRVTDPSKKVRAGDILTLALPHATLVVEVTDFAEKRGSAPEAQRLYKLLSPPADGSSGTSGVPYDADPGEDDDVERRDALASDDDYS</sequence>
<reference evidence="4 5" key="1">
    <citation type="submission" date="2020-08" db="EMBL/GenBank/DDBJ databases">
        <title>Genomic Encyclopedia of Type Strains, Phase IV (KMG-IV): sequencing the most valuable type-strain genomes for metagenomic binning, comparative biology and taxonomic classification.</title>
        <authorList>
            <person name="Goeker M."/>
        </authorList>
    </citation>
    <scope>NUCLEOTIDE SEQUENCE [LARGE SCALE GENOMIC DNA]</scope>
    <source>
        <strain evidence="4 5">DSM 28760</strain>
    </source>
</reference>
<dbReference type="InterPro" id="IPR036986">
    <property type="entry name" value="S4_RNA-bd_sf"/>
</dbReference>
<feature type="domain" description="RNA-binding S4" evidence="3">
    <location>
        <begin position="10"/>
        <end position="71"/>
    </location>
</feature>
<gene>
    <name evidence="4" type="ORF">FHS81_002799</name>
</gene>
<accession>A0A7W6EIE7</accession>